<dbReference type="Proteomes" id="UP000683360">
    <property type="component" value="Unassembled WGS sequence"/>
</dbReference>
<organism evidence="1 2">
    <name type="scientific">Mytilus edulis</name>
    <name type="common">Blue mussel</name>
    <dbReference type="NCBI Taxonomy" id="6550"/>
    <lineage>
        <taxon>Eukaryota</taxon>
        <taxon>Metazoa</taxon>
        <taxon>Spiralia</taxon>
        <taxon>Lophotrochozoa</taxon>
        <taxon>Mollusca</taxon>
        <taxon>Bivalvia</taxon>
        <taxon>Autobranchia</taxon>
        <taxon>Pteriomorphia</taxon>
        <taxon>Mytilida</taxon>
        <taxon>Mytiloidea</taxon>
        <taxon>Mytilidae</taxon>
        <taxon>Mytilinae</taxon>
        <taxon>Mytilus</taxon>
    </lineage>
</organism>
<comment type="caution">
    <text evidence="1">The sequence shown here is derived from an EMBL/GenBank/DDBJ whole genome shotgun (WGS) entry which is preliminary data.</text>
</comment>
<accession>A0A8S3V7D3</accession>
<proteinExistence type="predicted"/>
<gene>
    <name evidence="1" type="ORF">MEDL_64706</name>
</gene>
<keyword evidence="2" id="KW-1185">Reference proteome</keyword>
<evidence type="ECO:0000313" key="1">
    <source>
        <dbReference type="EMBL" id="CAG2253167.1"/>
    </source>
</evidence>
<dbReference type="EMBL" id="CAJPWZ010003142">
    <property type="protein sequence ID" value="CAG2253167.1"/>
    <property type="molecule type" value="Genomic_DNA"/>
</dbReference>
<protein>
    <submittedName>
        <fullName evidence="1">Uncharacterized protein</fullName>
    </submittedName>
</protein>
<reference evidence="1" key="1">
    <citation type="submission" date="2021-03" db="EMBL/GenBank/DDBJ databases">
        <authorList>
            <person name="Bekaert M."/>
        </authorList>
    </citation>
    <scope>NUCLEOTIDE SEQUENCE</scope>
</reference>
<dbReference type="AlphaFoldDB" id="A0A8S3V7D3"/>
<name>A0A8S3V7D3_MYTED</name>
<sequence>MKDATLIEMDDINLLCNKSEQYDFTNLQLSKISTFKLKRNCIPLPFLCHIGNSNTNTYFDHNKIHYNAIEDMSCELHTKDFNIVSFSGSIMNETNVDLFMSKYTKTISHVTSLYLKNSQIREISFIRYASLTKHGAHVFDFSENLLEVFNGLEIITYPYRFTLKLEHNQIIKIKR</sequence>
<evidence type="ECO:0000313" key="2">
    <source>
        <dbReference type="Proteomes" id="UP000683360"/>
    </source>
</evidence>